<feature type="signal peptide" evidence="1">
    <location>
        <begin position="1"/>
        <end position="21"/>
    </location>
</feature>
<reference evidence="2 3" key="1">
    <citation type="journal article" date="2019" name="Appl. Environ. Microbiol.">
        <title>Environmental Evidence and Genomic Insight of Iron-oxidizing Bacteria Preference Towards More Corrosion Resistant Stainless Steel at Higher Salinities.</title>
        <authorList>
            <person name="Garrison C.E."/>
            <person name="Price K.A."/>
            <person name="Field E.K."/>
        </authorList>
    </citation>
    <scope>NUCLEOTIDE SEQUENCE [LARGE SCALE GENOMIC DNA]</scope>
    <source>
        <strain evidence="2 3">P3</strain>
    </source>
</reference>
<dbReference type="Proteomes" id="UP000306585">
    <property type="component" value="Unassembled WGS sequence"/>
</dbReference>
<evidence type="ECO:0000313" key="3">
    <source>
        <dbReference type="Proteomes" id="UP000306585"/>
    </source>
</evidence>
<accession>A0A5R9GM78</accession>
<comment type="caution">
    <text evidence="2">The sequence shown here is derived from an EMBL/GenBank/DDBJ whole genome shotgun (WGS) entry which is preliminary data.</text>
</comment>
<keyword evidence="3" id="KW-1185">Reference proteome</keyword>
<name>A0A5R9GM78_9PROT</name>
<organism evidence="2 3">
    <name type="scientific">Mariprofundus erugo</name>
    <dbReference type="NCBI Taxonomy" id="2528639"/>
    <lineage>
        <taxon>Bacteria</taxon>
        <taxon>Pseudomonadati</taxon>
        <taxon>Pseudomonadota</taxon>
        <taxon>Candidatius Mariprofundia</taxon>
        <taxon>Mariprofundales</taxon>
        <taxon>Mariprofundaceae</taxon>
        <taxon>Mariprofundus</taxon>
    </lineage>
</organism>
<feature type="chain" id="PRO_5024374984" evidence="1">
    <location>
        <begin position="22"/>
        <end position="201"/>
    </location>
</feature>
<evidence type="ECO:0000313" key="2">
    <source>
        <dbReference type="EMBL" id="TLS67511.1"/>
    </source>
</evidence>
<dbReference type="AlphaFoldDB" id="A0A5R9GM78"/>
<sequence length="201" mass="22591">MRRLILFPTFILSALWLHGCAAVTAASAVPGSLVEMAATQLAGEERSFPYSANTILAAIQSSLRTMKLDVDVVEIEEQGYSLAFTDENLTGKITLRSMTPKLTTINVKVRRTMREESVEKSIIQSVQTELTLNSKKKKSFRYAGYQNLREKADIKTARVGWYRKSATIETWRNGKSDWFRMKLPSGKTAYLKGDPLQFASN</sequence>
<evidence type="ECO:0000256" key="1">
    <source>
        <dbReference type="SAM" id="SignalP"/>
    </source>
</evidence>
<protein>
    <submittedName>
        <fullName evidence="2">DUF3568 family protein</fullName>
    </submittedName>
</protein>
<proteinExistence type="predicted"/>
<dbReference type="EMBL" id="VBRY01000005">
    <property type="protein sequence ID" value="TLS67511.1"/>
    <property type="molecule type" value="Genomic_DNA"/>
</dbReference>
<gene>
    <name evidence="2" type="ORF">FEF65_06215</name>
</gene>
<keyword evidence="1" id="KW-0732">Signal</keyword>
<dbReference type="RefSeq" id="WP_138238947.1">
    <property type="nucleotide sequence ID" value="NZ_VBRY01000005.1"/>
</dbReference>